<proteinExistence type="predicted"/>
<comment type="caution">
    <text evidence="3">The sequence shown here is derived from an EMBL/GenBank/DDBJ whole genome shotgun (WGS) entry which is preliminary data.</text>
</comment>
<dbReference type="AlphaFoldDB" id="A0A2W1LEE6"/>
<evidence type="ECO:0000313" key="4">
    <source>
        <dbReference type="Proteomes" id="UP000249522"/>
    </source>
</evidence>
<dbReference type="GO" id="GO:0016787">
    <property type="term" value="F:hydrolase activity"/>
    <property type="evidence" value="ECO:0007669"/>
    <property type="project" value="UniProtKB-KW"/>
</dbReference>
<organism evidence="3 4">
    <name type="scientific">Paenibacillus sambharensis</name>
    <dbReference type="NCBI Taxonomy" id="1803190"/>
    <lineage>
        <taxon>Bacteria</taxon>
        <taxon>Bacillati</taxon>
        <taxon>Bacillota</taxon>
        <taxon>Bacilli</taxon>
        <taxon>Bacillales</taxon>
        <taxon>Paenibacillaceae</taxon>
        <taxon>Paenibacillus</taxon>
    </lineage>
</organism>
<protein>
    <submittedName>
        <fullName evidence="3">Alpha/beta hydrolase</fullName>
    </submittedName>
</protein>
<sequence length="260" mass="28437">MQTKPHKAARTSKWKKILLWVGIIIILGLTAGYIYLKSVTYQPSFIAQAGLQSDSKVTVTEVKGGYKFEYADGPVKEPNIIFYPGGLVEPVSYSPLARELAEAGHRVFIADMPLNLAIFGENKADSFVSQYPEEAFVIGGHSLGGVFASRYAAAHADKLQGVFFLASYADEQAAIRDTELSVLQITGTNDAVLNREVWESSRVNLPEDTIYVEIDGGNHGQFGSYGMQQGDQQPAISGEQQIEETAAAIQDWIAQLDQDQ</sequence>
<dbReference type="InterPro" id="IPR029058">
    <property type="entry name" value="AB_hydrolase_fold"/>
</dbReference>
<keyword evidence="1" id="KW-0812">Transmembrane</keyword>
<dbReference type="OrthoDB" id="9780932at2"/>
<name>A0A2W1LEE6_9BACL</name>
<feature type="domain" description="Alpha/beta hydrolase fold-5" evidence="2">
    <location>
        <begin position="80"/>
        <end position="242"/>
    </location>
</feature>
<dbReference type="Gene3D" id="3.40.50.1820">
    <property type="entry name" value="alpha/beta hydrolase"/>
    <property type="match status" value="1"/>
</dbReference>
<dbReference type="InterPro" id="IPR029059">
    <property type="entry name" value="AB_hydrolase_5"/>
</dbReference>
<dbReference type="Proteomes" id="UP000249522">
    <property type="component" value="Unassembled WGS sequence"/>
</dbReference>
<dbReference type="RefSeq" id="WP_111145510.1">
    <property type="nucleotide sequence ID" value="NZ_QKRB01000031.1"/>
</dbReference>
<evidence type="ECO:0000256" key="1">
    <source>
        <dbReference type="SAM" id="Phobius"/>
    </source>
</evidence>
<keyword evidence="4" id="KW-1185">Reference proteome</keyword>
<feature type="transmembrane region" description="Helical" evidence="1">
    <location>
        <begin position="17"/>
        <end position="36"/>
    </location>
</feature>
<dbReference type="Pfam" id="PF12695">
    <property type="entry name" value="Abhydrolase_5"/>
    <property type="match status" value="1"/>
</dbReference>
<evidence type="ECO:0000259" key="2">
    <source>
        <dbReference type="Pfam" id="PF12695"/>
    </source>
</evidence>
<dbReference type="EMBL" id="QKRB01000031">
    <property type="protein sequence ID" value="PZD97183.1"/>
    <property type="molecule type" value="Genomic_DNA"/>
</dbReference>
<dbReference type="SUPFAM" id="SSF53474">
    <property type="entry name" value="alpha/beta-Hydrolases"/>
    <property type="match status" value="1"/>
</dbReference>
<gene>
    <name evidence="3" type="ORF">DNH61_04360</name>
</gene>
<evidence type="ECO:0000313" key="3">
    <source>
        <dbReference type="EMBL" id="PZD97183.1"/>
    </source>
</evidence>
<keyword evidence="1" id="KW-1133">Transmembrane helix</keyword>
<accession>A0A2W1LEE6</accession>
<reference evidence="3 4" key="1">
    <citation type="submission" date="2018-06" db="EMBL/GenBank/DDBJ databases">
        <title>Paenibacillus imtechensis sp. nov.</title>
        <authorList>
            <person name="Pinnaka A.K."/>
            <person name="Singh H."/>
            <person name="Kaur M."/>
        </authorList>
    </citation>
    <scope>NUCLEOTIDE SEQUENCE [LARGE SCALE GENOMIC DNA]</scope>
    <source>
        <strain evidence="3 4">SMB1</strain>
    </source>
</reference>
<keyword evidence="3" id="KW-0378">Hydrolase</keyword>
<keyword evidence="1" id="KW-0472">Membrane</keyword>